<dbReference type="InterPro" id="IPR010982">
    <property type="entry name" value="Lambda_DNA-bd_dom_sf"/>
</dbReference>
<accession>A0A1H1K0D4</accession>
<dbReference type="CDD" id="cd00093">
    <property type="entry name" value="HTH_XRE"/>
    <property type="match status" value="1"/>
</dbReference>
<reference evidence="2" key="1">
    <citation type="submission" date="2016-10" db="EMBL/GenBank/DDBJ databases">
        <authorList>
            <person name="Varghese N."/>
        </authorList>
    </citation>
    <scope>NUCLEOTIDE SEQUENCE [LARGE SCALE GENOMIC DNA]</scope>
    <source>
        <strain evidence="2">GAS106B</strain>
    </source>
</reference>
<dbReference type="Proteomes" id="UP000183487">
    <property type="component" value="Unassembled WGS sequence"/>
</dbReference>
<evidence type="ECO:0000313" key="1">
    <source>
        <dbReference type="EMBL" id="SDR55305.1"/>
    </source>
</evidence>
<evidence type="ECO:0000313" key="2">
    <source>
        <dbReference type="Proteomes" id="UP000183487"/>
    </source>
</evidence>
<dbReference type="Gene3D" id="1.10.260.40">
    <property type="entry name" value="lambda repressor-like DNA-binding domains"/>
    <property type="match status" value="1"/>
</dbReference>
<protein>
    <submittedName>
        <fullName evidence="1">Transcriptional regulator, XRE family</fullName>
    </submittedName>
</protein>
<proteinExistence type="predicted"/>
<sequence length="129" mass="14430">MLDKSILKPVRLVLTIMKSKQSVIVSPAILKQTQRLGQSLARLRVARHVQQSEAAVRAGLSRNTAYRLETGDPGVAIGQWLRYLEAIAPGLTLLDLITARDPALKAQTERERTQRVRNLSTEELDDLDF</sequence>
<dbReference type="Pfam" id="PF13560">
    <property type="entry name" value="HTH_31"/>
    <property type="match status" value="1"/>
</dbReference>
<dbReference type="RefSeq" id="WP_253189940.1">
    <property type="nucleotide sequence ID" value="NZ_FNKP01000004.1"/>
</dbReference>
<keyword evidence="2" id="KW-1185">Reference proteome</keyword>
<dbReference type="GO" id="GO:0003677">
    <property type="term" value="F:DNA binding"/>
    <property type="evidence" value="ECO:0007669"/>
    <property type="project" value="InterPro"/>
</dbReference>
<organism evidence="1 2">
    <name type="scientific">Paraburkholderia fungorum</name>
    <dbReference type="NCBI Taxonomy" id="134537"/>
    <lineage>
        <taxon>Bacteria</taxon>
        <taxon>Pseudomonadati</taxon>
        <taxon>Pseudomonadota</taxon>
        <taxon>Betaproteobacteria</taxon>
        <taxon>Burkholderiales</taxon>
        <taxon>Burkholderiaceae</taxon>
        <taxon>Paraburkholderia</taxon>
    </lineage>
</organism>
<dbReference type="AlphaFoldDB" id="A0A1H1K0D4"/>
<name>A0A1H1K0D4_9BURK</name>
<gene>
    <name evidence="1" type="ORF">SAMN05443245_7652</name>
</gene>
<dbReference type="SUPFAM" id="SSF47413">
    <property type="entry name" value="lambda repressor-like DNA-binding domains"/>
    <property type="match status" value="1"/>
</dbReference>
<dbReference type="InterPro" id="IPR001387">
    <property type="entry name" value="Cro/C1-type_HTH"/>
</dbReference>
<dbReference type="EMBL" id="FNKP01000004">
    <property type="protein sequence ID" value="SDR55305.1"/>
    <property type="molecule type" value="Genomic_DNA"/>
</dbReference>